<dbReference type="Pfam" id="PF00415">
    <property type="entry name" value="RCC1"/>
    <property type="match status" value="3"/>
</dbReference>
<comment type="caution">
    <text evidence="4">The sequence shown here is derived from an EMBL/GenBank/DDBJ whole genome shotgun (WGS) entry which is preliminary data.</text>
</comment>
<dbReference type="AlphaFoldDB" id="A0AAW1SU32"/>
<dbReference type="EMBL" id="JALJOV010000911">
    <property type="protein sequence ID" value="KAK9858824.1"/>
    <property type="molecule type" value="Genomic_DNA"/>
</dbReference>
<dbReference type="InterPro" id="IPR009091">
    <property type="entry name" value="RCC1/BLIP-II"/>
</dbReference>
<evidence type="ECO:0000256" key="3">
    <source>
        <dbReference type="SAM" id="MobiDB-lite"/>
    </source>
</evidence>
<feature type="repeat" description="RCC1" evidence="2">
    <location>
        <begin position="28"/>
        <end position="79"/>
    </location>
</feature>
<gene>
    <name evidence="4" type="ORF">WJX84_009792</name>
</gene>
<dbReference type="PROSITE" id="PS50012">
    <property type="entry name" value="RCC1_3"/>
    <property type="match status" value="3"/>
</dbReference>
<evidence type="ECO:0000313" key="4">
    <source>
        <dbReference type="EMBL" id="KAK9858824.1"/>
    </source>
</evidence>
<organism evidence="4 5">
    <name type="scientific">Apatococcus fuscideae</name>
    <dbReference type="NCBI Taxonomy" id="2026836"/>
    <lineage>
        <taxon>Eukaryota</taxon>
        <taxon>Viridiplantae</taxon>
        <taxon>Chlorophyta</taxon>
        <taxon>core chlorophytes</taxon>
        <taxon>Trebouxiophyceae</taxon>
        <taxon>Chlorellales</taxon>
        <taxon>Chlorellaceae</taxon>
        <taxon>Apatococcus</taxon>
    </lineage>
</organism>
<dbReference type="InterPro" id="IPR000408">
    <property type="entry name" value="Reg_chr_condens"/>
</dbReference>
<feature type="repeat" description="RCC1" evidence="2">
    <location>
        <begin position="133"/>
        <end position="199"/>
    </location>
</feature>
<dbReference type="Proteomes" id="UP001485043">
    <property type="component" value="Unassembled WGS sequence"/>
</dbReference>
<dbReference type="PANTHER" id="PTHR22870">
    <property type="entry name" value="REGULATOR OF CHROMOSOME CONDENSATION"/>
    <property type="match status" value="1"/>
</dbReference>
<feature type="region of interest" description="Disordered" evidence="3">
    <location>
        <begin position="218"/>
        <end position="243"/>
    </location>
</feature>
<feature type="repeat" description="RCC1" evidence="2">
    <location>
        <begin position="81"/>
        <end position="132"/>
    </location>
</feature>
<dbReference type="InterPro" id="IPR051210">
    <property type="entry name" value="Ub_ligase/GEF_domain"/>
</dbReference>
<keyword evidence="5" id="KW-1185">Reference proteome</keyword>
<protein>
    <submittedName>
        <fullName evidence="4">Uncharacterized protein</fullName>
    </submittedName>
</protein>
<reference evidence="4 5" key="1">
    <citation type="journal article" date="2024" name="Nat. Commun.">
        <title>Phylogenomics reveals the evolutionary origins of lichenization in chlorophyte algae.</title>
        <authorList>
            <person name="Puginier C."/>
            <person name="Libourel C."/>
            <person name="Otte J."/>
            <person name="Skaloud P."/>
            <person name="Haon M."/>
            <person name="Grisel S."/>
            <person name="Petersen M."/>
            <person name="Berrin J.G."/>
            <person name="Delaux P.M."/>
            <person name="Dal Grande F."/>
            <person name="Keller J."/>
        </authorList>
    </citation>
    <scope>NUCLEOTIDE SEQUENCE [LARGE SCALE GENOMIC DNA]</scope>
    <source>
        <strain evidence="4 5">SAG 2523</strain>
    </source>
</reference>
<dbReference type="Gene3D" id="2.130.10.30">
    <property type="entry name" value="Regulator of chromosome condensation 1/beta-lactamase-inhibitor protein II"/>
    <property type="match status" value="1"/>
</dbReference>
<name>A0AAW1SU32_9CHLO</name>
<evidence type="ECO:0000313" key="5">
    <source>
        <dbReference type="Proteomes" id="UP001485043"/>
    </source>
</evidence>
<dbReference type="SUPFAM" id="SSF50985">
    <property type="entry name" value="RCC1/BLIP-II"/>
    <property type="match status" value="1"/>
</dbReference>
<feature type="compositionally biased region" description="Polar residues" evidence="3">
    <location>
        <begin position="223"/>
        <end position="234"/>
    </location>
</feature>
<dbReference type="PANTHER" id="PTHR22870:SF360">
    <property type="entry name" value="ULTRAVIOLET-B RECEPTOR UVR8"/>
    <property type="match status" value="1"/>
</dbReference>
<evidence type="ECO:0000256" key="1">
    <source>
        <dbReference type="ARBA" id="ARBA00022737"/>
    </source>
</evidence>
<dbReference type="PROSITE" id="PS00626">
    <property type="entry name" value="RCC1_2"/>
    <property type="match status" value="1"/>
</dbReference>
<accession>A0AAW1SU32</accession>
<keyword evidence="1" id="KW-0677">Repeat</keyword>
<proteinExistence type="predicted"/>
<evidence type="ECO:0000256" key="2">
    <source>
        <dbReference type="PROSITE-ProRule" id="PRU00235"/>
    </source>
</evidence>
<sequence>MMQVYAWGWGRYVQMLGMEPEKTVRGGIGLPDFGWNKYGQLGHGNTEDEIVPRQVETLSKRRIQRIAGGWRHTIAGDDQGPALWAFGWNKFGQLGLARHEDAPLPEAVKGLAGHQMTQLACGWRHSLAVSSKGQVFAWGRGGNGQLGLGWGHITDQFTPQRVDCLSLGTMKLERFQQPLQPTTDYVAPADRYAVVPNQRPSQANGCLAVPQVVPTCRQDRTNDVQQPPAQTSRVPQAGLTGER</sequence>